<evidence type="ECO:0008006" key="3">
    <source>
        <dbReference type="Google" id="ProtNLM"/>
    </source>
</evidence>
<sequence length="116" mass="12818">LYYAVMLGCIPVIVQPDVAQPFHANLPYGDFSVSIAQHAMYSMPELLAGIAADNAKLAAMQRSLACVQKYFHWEFNLVRDGQAGWMLLQILSDRLWPGKPPTVVCKAPVVASQMLL</sequence>
<keyword evidence="2" id="KW-1185">Reference proteome</keyword>
<gene>
    <name evidence="1" type="ORF">CYMTET_20591</name>
</gene>
<evidence type="ECO:0000313" key="1">
    <source>
        <dbReference type="EMBL" id="KAK3271039.1"/>
    </source>
</evidence>
<reference evidence="1 2" key="1">
    <citation type="journal article" date="2015" name="Genome Biol. Evol.">
        <title>Comparative Genomics of a Bacterivorous Green Alga Reveals Evolutionary Causalities and Consequences of Phago-Mixotrophic Mode of Nutrition.</title>
        <authorList>
            <person name="Burns J.A."/>
            <person name="Paasch A."/>
            <person name="Narechania A."/>
            <person name="Kim E."/>
        </authorList>
    </citation>
    <scope>NUCLEOTIDE SEQUENCE [LARGE SCALE GENOMIC DNA]</scope>
    <source>
        <strain evidence="1 2">PLY_AMNH</strain>
    </source>
</reference>
<dbReference type="AlphaFoldDB" id="A0AAE0L419"/>
<proteinExistence type="predicted"/>
<dbReference type="EMBL" id="LGRX02010055">
    <property type="protein sequence ID" value="KAK3271039.1"/>
    <property type="molecule type" value="Genomic_DNA"/>
</dbReference>
<protein>
    <recommendedName>
        <fullName evidence="3">Exostosin GT47 domain-containing protein</fullName>
    </recommendedName>
</protein>
<evidence type="ECO:0000313" key="2">
    <source>
        <dbReference type="Proteomes" id="UP001190700"/>
    </source>
</evidence>
<name>A0AAE0L419_9CHLO</name>
<accession>A0AAE0L419</accession>
<feature type="non-terminal residue" evidence="1">
    <location>
        <position position="1"/>
    </location>
</feature>
<organism evidence="1 2">
    <name type="scientific">Cymbomonas tetramitiformis</name>
    <dbReference type="NCBI Taxonomy" id="36881"/>
    <lineage>
        <taxon>Eukaryota</taxon>
        <taxon>Viridiplantae</taxon>
        <taxon>Chlorophyta</taxon>
        <taxon>Pyramimonadophyceae</taxon>
        <taxon>Pyramimonadales</taxon>
        <taxon>Pyramimonadaceae</taxon>
        <taxon>Cymbomonas</taxon>
    </lineage>
</organism>
<comment type="caution">
    <text evidence="1">The sequence shown here is derived from an EMBL/GenBank/DDBJ whole genome shotgun (WGS) entry which is preliminary data.</text>
</comment>
<dbReference type="Proteomes" id="UP001190700">
    <property type="component" value="Unassembled WGS sequence"/>
</dbReference>